<dbReference type="PANTHER" id="PTHR30336:SF20">
    <property type="entry name" value="DUF218 DOMAIN-CONTAINING PROTEIN"/>
    <property type="match status" value="1"/>
</dbReference>
<gene>
    <name evidence="2" type="ORF">ES711_00960</name>
</gene>
<dbReference type="AlphaFoldDB" id="A0A5C7AZ44"/>
<evidence type="ECO:0000259" key="1">
    <source>
        <dbReference type="Pfam" id="PF02698"/>
    </source>
</evidence>
<organism evidence="2 3">
    <name type="scientific">Gelidibacter salicanalis</name>
    <dbReference type="NCBI Taxonomy" id="291193"/>
    <lineage>
        <taxon>Bacteria</taxon>
        <taxon>Pseudomonadati</taxon>
        <taxon>Bacteroidota</taxon>
        <taxon>Flavobacteriia</taxon>
        <taxon>Flavobacteriales</taxon>
        <taxon>Flavobacteriaceae</taxon>
        <taxon>Gelidibacter</taxon>
    </lineage>
</organism>
<keyword evidence="3" id="KW-1185">Reference proteome</keyword>
<evidence type="ECO:0000313" key="3">
    <source>
        <dbReference type="Proteomes" id="UP000321734"/>
    </source>
</evidence>
<evidence type="ECO:0000313" key="2">
    <source>
        <dbReference type="EMBL" id="TXE10942.1"/>
    </source>
</evidence>
<dbReference type="EMBL" id="VORX01000001">
    <property type="protein sequence ID" value="TXE10942.1"/>
    <property type="molecule type" value="Genomic_DNA"/>
</dbReference>
<feature type="domain" description="DUF218" evidence="1">
    <location>
        <begin position="38"/>
        <end position="160"/>
    </location>
</feature>
<proteinExistence type="predicted"/>
<dbReference type="Pfam" id="PF02698">
    <property type="entry name" value="DUF218"/>
    <property type="match status" value="1"/>
</dbReference>
<accession>A0A5C7AZ44</accession>
<name>A0A5C7AZ44_9FLAO</name>
<dbReference type="CDD" id="cd06259">
    <property type="entry name" value="YdcF-like"/>
    <property type="match status" value="1"/>
</dbReference>
<reference evidence="2 3" key="1">
    <citation type="submission" date="2019-08" db="EMBL/GenBank/DDBJ databases">
        <title>Genome sequence of Gelidibacter salicanalis IC162T.</title>
        <authorList>
            <person name="Bowman J.P."/>
        </authorList>
    </citation>
    <scope>NUCLEOTIDE SEQUENCE [LARGE SCALE GENOMIC DNA]</scope>
    <source>
        <strain evidence="2 3">IC162</strain>
    </source>
</reference>
<comment type="caution">
    <text evidence="2">The sequence shown here is derived from an EMBL/GenBank/DDBJ whole genome shotgun (WGS) entry which is preliminary data.</text>
</comment>
<dbReference type="GO" id="GO:0005886">
    <property type="term" value="C:plasma membrane"/>
    <property type="evidence" value="ECO:0007669"/>
    <property type="project" value="TreeGrafter"/>
</dbReference>
<dbReference type="InterPro" id="IPR051599">
    <property type="entry name" value="Cell_Envelope_Assoc"/>
</dbReference>
<dbReference type="PANTHER" id="PTHR30336">
    <property type="entry name" value="INNER MEMBRANE PROTEIN, PROBABLE PERMEASE"/>
    <property type="match status" value="1"/>
</dbReference>
<dbReference type="Proteomes" id="UP000321734">
    <property type="component" value="Unassembled WGS sequence"/>
</dbReference>
<protein>
    <submittedName>
        <fullName evidence="2">Vancomycin high temperature exclusion protein</fullName>
    </submittedName>
</protein>
<dbReference type="InterPro" id="IPR003848">
    <property type="entry name" value="DUF218"/>
</dbReference>
<sequence length="185" mass="20757">MVSKAQDQMYNDTSSIPKNKVGLLLGTSKYVSSGTINHYYAYRIDAAVALFKAGKIDYILVSGDNGSSNYNEPSTFKDDLVARGIPGNRIFLDFAGFRTLDSVVRAKEVFGLSTFTIISQQFHNERAIYLAKHFNINAIAFNAKDVSNRYGFKTRFREYLARSKAAADVVFNVQPKYLGEKIHIE</sequence>
<dbReference type="OrthoDB" id="9782395at2"/>